<proteinExistence type="predicted"/>
<comment type="caution">
    <text evidence="2">The sequence shown here is derived from an EMBL/GenBank/DDBJ whole genome shotgun (WGS) entry which is preliminary data.</text>
</comment>
<evidence type="ECO:0000256" key="1">
    <source>
        <dbReference type="SAM" id="MobiDB-lite"/>
    </source>
</evidence>
<organism evidence="2 3">
    <name type="scientific">Hirundo rustica rustica</name>
    <dbReference type="NCBI Taxonomy" id="333673"/>
    <lineage>
        <taxon>Eukaryota</taxon>
        <taxon>Metazoa</taxon>
        <taxon>Chordata</taxon>
        <taxon>Craniata</taxon>
        <taxon>Vertebrata</taxon>
        <taxon>Euteleostomi</taxon>
        <taxon>Archelosauria</taxon>
        <taxon>Archosauria</taxon>
        <taxon>Dinosauria</taxon>
        <taxon>Saurischia</taxon>
        <taxon>Theropoda</taxon>
        <taxon>Coelurosauria</taxon>
        <taxon>Aves</taxon>
        <taxon>Neognathae</taxon>
        <taxon>Neoaves</taxon>
        <taxon>Telluraves</taxon>
        <taxon>Australaves</taxon>
        <taxon>Passeriformes</taxon>
        <taxon>Sylvioidea</taxon>
        <taxon>Hirundinidae</taxon>
        <taxon>Hirundo</taxon>
    </lineage>
</organism>
<name>A0A3M0K534_HIRRU</name>
<protein>
    <submittedName>
        <fullName evidence="2">Uncharacterized protein</fullName>
    </submittedName>
</protein>
<dbReference type="AlphaFoldDB" id="A0A3M0K534"/>
<keyword evidence="3" id="KW-1185">Reference proteome</keyword>
<accession>A0A3M0K534</accession>
<evidence type="ECO:0000313" key="3">
    <source>
        <dbReference type="Proteomes" id="UP000269221"/>
    </source>
</evidence>
<feature type="region of interest" description="Disordered" evidence="1">
    <location>
        <begin position="99"/>
        <end position="137"/>
    </location>
</feature>
<sequence length="137" mass="14468">MRNQTKVTTGLFYDGTGGGGASRAEHLTCEQVAALGMAKDWQETTVNAKSKLQVAGISQFLGNNSVKLSRASFSHFIPSYGHPDSRHEPPRDAQILVPAARQPKEKCDSGMSRGRSPDVASPQGRSTEAGSPGDALG</sequence>
<reference evidence="2 3" key="1">
    <citation type="submission" date="2018-07" db="EMBL/GenBank/DDBJ databases">
        <title>A high quality draft genome assembly of the barn swallow (H. rustica rustica).</title>
        <authorList>
            <person name="Formenti G."/>
            <person name="Chiara M."/>
            <person name="Poveda L."/>
            <person name="Francoijs K.-J."/>
            <person name="Bonisoli-Alquati A."/>
            <person name="Canova L."/>
            <person name="Gianfranceschi L."/>
            <person name="Horner D.S."/>
            <person name="Saino N."/>
        </authorList>
    </citation>
    <scope>NUCLEOTIDE SEQUENCE [LARGE SCALE GENOMIC DNA]</scope>
    <source>
        <strain evidence="2">Chelidonia</strain>
        <tissue evidence="2">Blood</tissue>
    </source>
</reference>
<evidence type="ECO:0000313" key="2">
    <source>
        <dbReference type="EMBL" id="RMC08319.1"/>
    </source>
</evidence>
<dbReference type="EMBL" id="QRBI01000117">
    <property type="protein sequence ID" value="RMC08319.1"/>
    <property type="molecule type" value="Genomic_DNA"/>
</dbReference>
<dbReference type="Proteomes" id="UP000269221">
    <property type="component" value="Unassembled WGS sequence"/>
</dbReference>
<gene>
    <name evidence="2" type="ORF">DUI87_14560</name>
</gene>